<organism evidence="1 2">
    <name type="scientific">Rathayibacter rathayi</name>
    <name type="common">Corynebacterium rathayi</name>
    <dbReference type="NCBI Taxonomy" id="33887"/>
    <lineage>
        <taxon>Bacteria</taxon>
        <taxon>Bacillati</taxon>
        <taxon>Actinomycetota</taxon>
        <taxon>Actinomycetes</taxon>
        <taxon>Micrococcales</taxon>
        <taxon>Microbacteriaceae</taxon>
        <taxon>Rathayibacter</taxon>
    </lineage>
</organism>
<evidence type="ECO:0000313" key="2">
    <source>
        <dbReference type="Proteomes" id="UP000239698"/>
    </source>
</evidence>
<comment type="caution">
    <text evidence="1">The sequence shown here is derived from an EMBL/GenBank/DDBJ whole genome shotgun (WGS) entry which is preliminary data.</text>
</comment>
<dbReference type="RefSeq" id="WP_104262156.1">
    <property type="nucleotide sequence ID" value="NZ_PSVT01000059.1"/>
</dbReference>
<proteinExistence type="predicted"/>
<dbReference type="EMBL" id="PSVT01000059">
    <property type="protein sequence ID" value="PPH71268.1"/>
    <property type="molecule type" value="Genomic_DNA"/>
</dbReference>
<evidence type="ECO:0008006" key="3">
    <source>
        <dbReference type="Google" id="ProtNLM"/>
    </source>
</evidence>
<sequence length="149" mass="15664">MHATTTTTTTTTTVRHLAARAYRDGKVWTIEIPELTSPSPSGAEVIAVGASINLAGIDEAARDLAAVWLDVDESAVQVAVTIEMPAEALQLWSEADETDKSARDLAAEGARLRARAVTALTAFGISKSDAAVLLHVSPQRVSQLVKVSA</sequence>
<reference evidence="1 2" key="1">
    <citation type="submission" date="2018-02" db="EMBL/GenBank/DDBJ databases">
        <title>Bacteriophage NCPPB3778 and a type I-E CRISPR drive the evolution of the US Biological Select Agent, Rathayibacter toxicus.</title>
        <authorList>
            <person name="Davis E.W.II."/>
            <person name="Tabima J.F."/>
            <person name="Weisberg A.J."/>
            <person name="Lopes L.D."/>
            <person name="Wiseman M.S."/>
            <person name="Wiseman M.S."/>
            <person name="Pupko T."/>
            <person name="Belcher M.S."/>
            <person name="Sechler A.J."/>
            <person name="Tancos M.A."/>
            <person name="Schroeder B.K."/>
            <person name="Murray T.D."/>
            <person name="Luster D.G."/>
            <person name="Schneider W.L."/>
            <person name="Rogers E."/>
            <person name="Andreote F.D."/>
            <person name="Grunwald N.J."/>
            <person name="Putnam M.L."/>
            <person name="Chang J.H."/>
        </authorList>
    </citation>
    <scope>NUCLEOTIDE SEQUENCE [LARGE SCALE GENOMIC DNA]</scope>
    <source>
        <strain evidence="1 2">AY1D6</strain>
    </source>
</reference>
<dbReference type="Proteomes" id="UP000239698">
    <property type="component" value="Unassembled WGS sequence"/>
</dbReference>
<gene>
    <name evidence="1" type="ORF">C5C40_15190</name>
</gene>
<protein>
    <recommendedName>
        <fullName evidence="3">Antitoxin HicB</fullName>
    </recommendedName>
</protein>
<keyword evidence="2" id="KW-1185">Reference proteome</keyword>
<name>A0ABX5A9B5_RATRA</name>
<accession>A0ABX5A9B5</accession>
<evidence type="ECO:0000313" key="1">
    <source>
        <dbReference type="EMBL" id="PPH71268.1"/>
    </source>
</evidence>